<dbReference type="InterPro" id="IPR016039">
    <property type="entry name" value="Thiolase-like"/>
</dbReference>
<dbReference type="PANTHER" id="PTHR34069">
    <property type="entry name" value="3-OXOACYL-[ACYL-CARRIER-PROTEIN] SYNTHASE 3"/>
    <property type="match status" value="1"/>
</dbReference>
<dbReference type="PANTHER" id="PTHR34069:SF2">
    <property type="entry name" value="BETA-KETOACYL-[ACYL-CARRIER-PROTEIN] SYNTHASE III"/>
    <property type="match status" value="1"/>
</dbReference>
<proteinExistence type="predicted"/>
<gene>
    <name evidence="1" type="ORF">METZ01_LOCUS162410</name>
</gene>
<evidence type="ECO:0008006" key="2">
    <source>
        <dbReference type="Google" id="ProtNLM"/>
    </source>
</evidence>
<dbReference type="EMBL" id="UINC01028489">
    <property type="protein sequence ID" value="SVB09556.1"/>
    <property type="molecule type" value="Genomic_DNA"/>
</dbReference>
<reference evidence="1" key="1">
    <citation type="submission" date="2018-05" db="EMBL/GenBank/DDBJ databases">
        <authorList>
            <person name="Lanie J.A."/>
            <person name="Ng W.-L."/>
            <person name="Kazmierczak K.M."/>
            <person name="Andrzejewski T.M."/>
            <person name="Davidsen T.M."/>
            <person name="Wayne K.J."/>
            <person name="Tettelin H."/>
            <person name="Glass J.I."/>
            <person name="Rusch D."/>
            <person name="Podicherti R."/>
            <person name="Tsui H.-C.T."/>
            <person name="Winkler M.E."/>
        </authorList>
    </citation>
    <scope>NUCLEOTIDE SEQUENCE</scope>
</reference>
<dbReference type="GO" id="GO:0016746">
    <property type="term" value="F:acyltransferase activity"/>
    <property type="evidence" value="ECO:0007669"/>
    <property type="project" value="UniProtKB-KW"/>
</dbReference>
<accession>A0A382B6Z7</accession>
<protein>
    <recommendedName>
        <fullName evidence="2">Beta-ketoacyl-[acyl-carrier-protein] synthase III C-terminal domain-containing protein</fullName>
    </recommendedName>
</protein>
<dbReference type="GO" id="GO:0044550">
    <property type="term" value="P:secondary metabolite biosynthetic process"/>
    <property type="evidence" value="ECO:0007669"/>
    <property type="project" value="TreeGrafter"/>
</dbReference>
<organism evidence="1">
    <name type="scientific">marine metagenome</name>
    <dbReference type="NCBI Taxonomy" id="408172"/>
    <lineage>
        <taxon>unclassified sequences</taxon>
        <taxon>metagenomes</taxon>
        <taxon>ecological metagenomes</taxon>
    </lineage>
</organism>
<evidence type="ECO:0000313" key="1">
    <source>
        <dbReference type="EMBL" id="SVB09556.1"/>
    </source>
</evidence>
<dbReference type="SUPFAM" id="SSF53901">
    <property type="entry name" value="Thiolase-like"/>
    <property type="match status" value="2"/>
</dbReference>
<dbReference type="Gene3D" id="3.40.47.10">
    <property type="match status" value="2"/>
</dbReference>
<name>A0A382B6Z7_9ZZZZ</name>
<dbReference type="AlphaFoldDB" id="A0A382B6Z7"/>
<sequence length="388" mass="43438">MSDNSIGIIGLTRQYPEFKYSTKEMIDALGNKLTEKVKENILQLGVENRYFVRPLDRYVSKSSEQIKSVPDGEPISDLCKNVGEKCLSNLGLTKNDVTCIVAAFEDNDFLSPGLSSILLTKMGLSKFIPHYNIQGMACSTLPKLLELGKNLIQNENDKILFVISGCNSGWYLPHLKDNKTVRNPHEIGNEQYDRKQQISKWVSTMFSFLFGDGVAAFVLSKSNSGDHTIKIGKITHAVNFDDYDYRKACVRLVGNTSTHMYEYELSASSDILKRSLEYSKKVLARSFGNDADVFDEQQAKSFLSEQKKVMIHTGSLKILDGFKNAYNLDYNQIQESYQTLKEYGNLTGVSLPTVLGKAMTQKNSMIGKSLLVGITMGFGLDIVEIEKT</sequence>